<sequence length="136" mass="14455">MTVALAHQASSPIGRVALREAAREAQLRATDLAVIHVVESVDLDLAEAHRAGLADEVAKVLADCGLQEVPWRVELAAGGNEDIANTVLAFADEARAELLVIGARRRSPVGKFLLGSVTQTIILDADMPVVVVKENR</sequence>
<dbReference type="OrthoDB" id="5419113at2"/>
<dbReference type="InterPro" id="IPR014729">
    <property type="entry name" value="Rossmann-like_a/b/a_fold"/>
</dbReference>
<dbReference type="EMBL" id="LT629749">
    <property type="protein sequence ID" value="SDR70967.1"/>
    <property type="molecule type" value="Genomic_DNA"/>
</dbReference>
<dbReference type="Pfam" id="PF00582">
    <property type="entry name" value="Usp"/>
    <property type="match status" value="1"/>
</dbReference>
<dbReference type="SUPFAM" id="SSF52402">
    <property type="entry name" value="Adenine nucleotide alpha hydrolases-like"/>
    <property type="match status" value="1"/>
</dbReference>
<keyword evidence="4" id="KW-1185">Reference proteome</keyword>
<dbReference type="PANTHER" id="PTHR46268:SF6">
    <property type="entry name" value="UNIVERSAL STRESS PROTEIN UP12"/>
    <property type="match status" value="1"/>
</dbReference>
<feature type="domain" description="UspA" evidence="2">
    <location>
        <begin position="11"/>
        <end position="133"/>
    </location>
</feature>
<proteinExistence type="inferred from homology"/>
<evidence type="ECO:0000313" key="3">
    <source>
        <dbReference type="EMBL" id="SDR70967.1"/>
    </source>
</evidence>
<dbReference type="STRING" id="546871.SAMN04488543_0150"/>
<dbReference type="CDD" id="cd00293">
    <property type="entry name" value="USP-like"/>
    <property type="match status" value="1"/>
</dbReference>
<dbReference type="PANTHER" id="PTHR46268">
    <property type="entry name" value="STRESS RESPONSE PROTEIN NHAX"/>
    <property type="match status" value="1"/>
</dbReference>
<dbReference type="RefSeq" id="WP_091408763.1">
    <property type="nucleotide sequence ID" value="NZ_LT629749.1"/>
</dbReference>
<evidence type="ECO:0000256" key="1">
    <source>
        <dbReference type="ARBA" id="ARBA00008791"/>
    </source>
</evidence>
<dbReference type="PRINTS" id="PR01438">
    <property type="entry name" value="UNVRSLSTRESS"/>
</dbReference>
<organism evidence="3 4">
    <name type="scientific">Friedmanniella luteola</name>
    <dbReference type="NCBI Taxonomy" id="546871"/>
    <lineage>
        <taxon>Bacteria</taxon>
        <taxon>Bacillati</taxon>
        <taxon>Actinomycetota</taxon>
        <taxon>Actinomycetes</taxon>
        <taxon>Propionibacteriales</taxon>
        <taxon>Nocardioidaceae</taxon>
        <taxon>Friedmanniella</taxon>
    </lineage>
</organism>
<dbReference type="Proteomes" id="UP000199092">
    <property type="component" value="Chromosome I"/>
</dbReference>
<dbReference type="Gene3D" id="3.40.50.620">
    <property type="entry name" value="HUPs"/>
    <property type="match status" value="1"/>
</dbReference>
<accession>A0A1H1L970</accession>
<evidence type="ECO:0000313" key="4">
    <source>
        <dbReference type="Proteomes" id="UP000199092"/>
    </source>
</evidence>
<dbReference type="InterPro" id="IPR006015">
    <property type="entry name" value="Universal_stress_UspA"/>
</dbReference>
<evidence type="ECO:0000259" key="2">
    <source>
        <dbReference type="Pfam" id="PF00582"/>
    </source>
</evidence>
<comment type="similarity">
    <text evidence="1">Belongs to the universal stress protein A family.</text>
</comment>
<dbReference type="AlphaFoldDB" id="A0A1H1L970"/>
<dbReference type="InterPro" id="IPR006016">
    <property type="entry name" value="UspA"/>
</dbReference>
<protein>
    <submittedName>
        <fullName evidence="3">Nucleotide-binding universal stress protein, UspA family</fullName>
    </submittedName>
</protein>
<reference evidence="3 4" key="1">
    <citation type="submission" date="2016-10" db="EMBL/GenBank/DDBJ databases">
        <authorList>
            <person name="de Groot N.N."/>
        </authorList>
    </citation>
    <scope>NUCLEOTIDE SEQUENCE [LARGE SCALE GENOMIC DNA]</scope>
    <source>
        <strain evidence="3 4">DSM 21741</strain>
    </source>
</reference>
<name>A0A1H1L970_9ACTN</name>
<gene>
    <name evidence="3" type="ORF">SAMN04488543_0150</name>
</gene>